<dbReference type="VEuPathDB" id="FungiDB:SI65_09198"/>
<dbReference type="GO" id="GO:0043657">
    <property type="term" value="C:host cell"/>
    <property type="evidence" value="ECO:0007669"/>
    <property type="project" value="UniProtKB-SubCell"/>
</dbReference>
<evidence type="ECO:0000256" key="3">
    <source>
        <dbReference type="ARBA" id="ARBA00022525"/>
    </source>
</evidence>
<dbReference type="SUPFAM" id="SSF52540">
    <property type="entry name" value="P-loop containing nucleoside triphosphate hydrolases"/>
    <property type="match status" value="1"/>
</dbReference>
<evidence type="ECO:0000256" key="1">
    <source>
        <dbReference type="ARBA" id="ARBA00004340"/>
    </source>
</evidence>
<proteinExistence type="predicted"/>
<dbReference type="InterPro" id="IPR027417">
    <property type="entry name" value="P-loop_NTPase"/>
</dbReference>
<feature type="domain" description="Crinkler effector protein N-terminal" evidence="4">
    <location>
        <begin position="25"/>
        <end position="100"/>
    </location>
</feature>
<keyword evidence="3" id="KW-0964">Secreted</keyword>
<gene>
    <name evidence="5" type="ORF">SI65_09198</name>
</gene>
<name>A0A1E3B2V0_ASPCR</name>
<dbReference type="Proteomes" id="UP000094569">
    <property type="component" value="Unassembled WGS sequence"/>
</dbReference>
<organism evidence="5 6">
    <name type="scientific">Aspergillus cristatus</name>
    <name type="common">Chinese Fuzhuan brick tea-fermentation fungus</name>
    <name type="synonym">Eurotium cristatum</name>
    <dbReference type="NCBI Taxonomy" id="573508"/>
    <lineage>
        <taxon>Eukaryota</taxon>
        <taxon>Fungi</taxon>
        <taxon>Dikarya</taxon>
        <taxon>Ascomycota</taxon>
        <taxon>Pezizomycotina</taxon>
        <taxon>Eurotiomycetes</taxon>
        <taxon>Eurotiomycetidae</taxon>
        <taxon>Eurotiales</taxon>
        <taxon>Aspergillaceae</taxon>
        <taxon>Aspergillus</taxon>
        <taxon>Aspergillus subgen. Aspergillus</taxon>
    </lineage>
</organism>
<reference evidence="5 6" key="1">
    <citation type="journal article" date="2016" name="BMC Genomics">
        <title>Comparative genomic and transcriptomic analyses of the Fuzhuan brick tea-fermentation fungus Aspergillus cristatus.</title>
        <authorList>
            <person name="Ge Y."/>
            <person name="Wang Y."/>
            <person name="Liu Y."/>
            <person name="Tan Y."/>
            <person name="Ren X."/>
            <person name="Zhang X."/>
            <person name="Hyde K.D."/>
            <person name="Liu Y."/>
            <person name="Liu Z."/>
        </authorList>
    </citation>
    <scope>NUCLEOTIDE SEQUENCE [LARGE SCALE GENOMIC DNA]</scope>
    <source>
        <strain evidence="5 6">GZAAS20.1005</strain>
    </source>
</reference>
<dbReference type="OrthoDB" id="2364732at2759"/>
<comment type="subcellular location">
    <subcellularLocation>
        <location evidence="1">Host cell</location>
    </subcellularLocation>
    <subcellularLocation>
        <location evidence="2">Secreted</location>
    </subcellularLocation>
</comment>
<dbReference type="Pfam" id="PF20147">
    <property type="entry name" value="Crinkler"/>
    <property type="match status" value="1"/>
</dbReference>
<keyword evidence="6" id="KW-1185">Reference proteome</keyword>
<evidence type="ECO:0000259" key="4">
    <source>
        <dbReference type="Pfam" id="PF20147"/>
    </source>
</evidence>
<sequence>MAAAITSWVLNPIQSLTMSRRRTRELWCALSDDLQKSFPMECVADQDNINTLKKKIWEEIKEEIKDTTARNLKLYNPVVQLNHEEEFRIDDGEFLHPRRMITSNPLFPESKDPDVDIVVVVSGDTTTRKRKRSESQGANIPRTQPITENQLICPRERTVSELAAILDDVNIVHVRGTPASGKTRLSELLRDYYLKEGRKVSLIKEWEKLDHKNPWGSLVKLVEEWNKELEGAPTTSFTTTSSQSEQDLSWVLTSNTVILVDEAQVTYNDTALWNTIIKERQSVCVYNFRLCLFCSYGSPSTGPDETFFTPLRLSPQQRISLTPHNQPRSPSIGLFYDKEEFKDVVSRTLRFLYPEKFGFDEGAQDYIFALSNGHPGAVTSIVHTLFQAYRHDIKHGHIRALTEDHVTWFLDDTATVFQELSMQPVQRSFPEVPKATNGISDIFNKITEDGSIPFDINDASIKFCYQKGWIHRVVLDGDDIAVLPSRLHEKYIEYLIGTMSKPLPARFDSLPKLCKEILSKFSIMNLRHSAGGKKMSTASQPRPVEAQYQDEFYRGFVHTAGRGVPISSEWSRTKDGRVDFYIPEKKWAIELLRDHDKVDEHISRFKDGGKYHPWLKEKMVKDWIIIDCATSFPIKEFSEPKLWHAVFAKDYSELQLYSHQKALIMSVHLHN</sequence>
<evidence type="ECO:0000256" key="2">
    <source>
        <dbReference type="ARBA" id="ARBA00004613"/>
    </source>
</evidence>
<dbReference type="EMBL" id="JXNT01000017">
    <property type="protein sequence ID" value="ODM15257.1"/>
    <property type="molecule type" value="Genomic_DNA"/>
</dbReference>
<dbReference type="GO" id="GO:0005576">
    <property type="term" value="C:extracellular region"/>
    <property type="evidence" value="ECO:0007669"/>
    <property type="project" value="UniProtKB-SubCell"/>
</dbReference>
<comment type="caution">
    <text evidence="5">The sequence shown here is derived from an EMBL/GenBank/DDBJ whole genome shotgun (WGS) entry which is preliminary data.</text>
</comment>
<dbReference type="AlphaFoldDB" id="A0A1E3B2V0"/>
<accession>A0A1E3B2V0</accession>
<evidence type="ECO:0000313" key="6">
    <source>
        <dbReference type="Proteomes" id="UP000094569"/>
    </source>
</evidence>
<evidence type="ECO:0000313" key="5">
    <source>
        <dbReference type="EMBL" id="ODM15257.1"/>
    </source>
</evidence>
<protein>
    <recommendedName>
        <fullName evidence="4">Crinkler effector protein N-terminal domain-containing protein</fullName>
    </recommendedName>
</protein>
<dbReference type="STRING" id="573508.A0A1E3B2V0"/>
<dbReference type="InterPro" id="IPR045379">
    <property type="entry name" value="Crinkler_N"/>
</dbReference>